<evidence type="ECO:0000256" key="3">
    <source>
        <dbReference type="ARBA" id="ARBA00023163"/>
    </source>
</evidence>
<dbReference type="PANTHER" id="PTHR43537">
    <property type="entry name" value="TRANSCRIPTIONAL REGULATOR, GNTR FAMILY"/>
    <property type="match status" value="1"/>
</dbReference>
<dbReference type="InterPro" id="IPR036388">
    <property type="entry name" value="WH-like_DNA-bd_sf"/>
</dbReference>
<dbReference type="AlphaFoldDB" id="Q7D2Y9"/>
<evidence type="ECO:0000256" key="2">
    <source>
        <dbReference type="ARBA" id="ARBA00023125"/>
    </source>
</evidence>
<dbReference type="OrthoDB" id="7005926at2"/>
<dbReference type="EMBL" id="AE007872">
    <property type="protein sequence ID" value="AAK90860.2"/>
    <property type="molecule type" value="Genomic_DNA"/>
</dbReference>
<accession>Q7D2Y9</accession>
<sequence>MMDFFSRIAFSLASPERASRLYKMSNGDTKLTPAITTNAQQGRHRLANQILDLIRDAKFEIGHHLREQQLGDMLGVSRTPVRAALNLLAERGIVEARKNQGFFLKAQQGALHRTEVEVPATADQDLYTRIVEDRLSGALGDSITQVEMTRRYMVDRALLQRTLAHLVNDGLLSRNRGRGWTFRPTLDSEMALRDSYDYRSTLEPAGLLLGSFQVDAGLLERSRLEHLYLEGHPEIAGVDPRQLFETDAQFHEMIAAFSGNMFFLQAIQQQNRLRRLLEFGGYSNRRRVRDWCREHLDIIAAILEGDRLRASKLMLNHLSAARGAARHYPKSD</sequence>
<dbReference type="HOGENOM" id="CLU_059389_0_0_5"/>
<dbReference type="PANTHER" id="PTHR43537:SF49">
    <property type="entry name" value="TRANSCRIPTIONAL REGULATORY PROTEIN"/>
    <property type="match status" value="1"/>
</dbReference>
<dbReference type="PhylomeDB" id="Q7D2Y9"/>
<dbReference type="Pfam" id="PF07729">
    <property type="entry name" value="FCD"/>
    <property type="match status" value="1"/>
</dbReference>
<dbReference type="InterPro" id="IPR011711">
    <property type="entry name" value="GntR_C"/>
</dbReference>
<dbReference type="Gene3D" id="1.10.10.10">
    <property type="entry name" value="Winged helix-like DNA-binding domain superfamily/Winged helix DNA-binding domain"/>
    <property type="match status" value="2"/>
</dbReference>
<dbReference type="InterPro" id="IPR000524">
    <property type="entry name" value="Tscrpt_reg_HTH_GntR"/>
</dbReference>
<keyword evidence="6" id="KW-1185">Reference proteome</keyword>
<dbReference type="KEGG" id="atu:Atu5483"/>
<dbReference type="Pfam" id="PF00392">
    <property type="entry name" value="GntR"/>
    <property type="match status" value="1"/>
</dbReference>
<dbReference type="InterPro" id="IPR036390">
    <property type="entry name" value="WH_DNA-bd_sf"/>
</dbReference>
<dbReference type="BioCyc" id="AGRO:ATU5483-MONOMER"/>
<dbReference type="SUPFAM" id="SSF48008">
    <property type="entry name" value="GntR ligand-binding domain-like"/>
    <property type="match status" value="1"/>
</dbReference>
<dbReference type="SUPFAM" id="SSF46785">
    <property type="entry name" value="Winged helix' DNA-binding domain"/>
    <property type="match status" value="1"/>
</dbReference>
<name>Q7D2Y9_AGRFC</name>
<dbReference type="eggNOG" id="COG1802">
    <property type="taxonomic scope" value="Bacteria"/>
</dbReference>
<evidence type="ECO:0000259" key="4">
    <source>
        <dbReference type="PROSITE" id="PS50949"/>
    </source>
</evidence>
<dbReference type="InterPro" id="IPR008920">
    <property type="entry name" value="TF_FadR/GntR_C"/>
</dbReference>
<evidence type="ECO:0000313" key="6">
    <source>
        <dbReference type="Proteomes" id="UP000000813"/>
    </source>
</evidence>
<dbReference type="PROSITE" id="PS50949">
    <property type="entry name" value="HTH_GNTR"/>
    <property type="match status" value="1"/>
</dbReference>
<dbReference type="GO" id="GO:0003677">
    <property type="term" value="F:DNA binding"/>
    <property type="evidence" value="ECO:0007669"/>
    <property type="project" value="UniProtKB-KW"/>
</dbReference>
<proteinExistence type="predicted"/>
<gene>
    <name evidence="5" type="ordered locus">Atu5483</name>
</gene>
<reference evidence="5 6" key="2">
    <citation type="journal article" date="2001" name="Science">
        <title>Genome sequence of the plant pathogen and biotechnology agent Agrobacterium tumefaciens C58.</title>
        <authorList>
            <person name="Goodner B."/>
            <person name="Hinkle G."/>
            <person name="Gattung S."/>
            <person name="Miller N."/>
            <person name="Blanchard M."/>
            <person name="Qurollo B."/>
            <person name="Goldman B.S."/>
            <person name="Cao Y."/>
            <person name="Askenazi M."/>
            <person name="Halling C."/>
            <person name="Mullin L."/>
            <person name="Houmiel K."/>
            <person name="Gordon J."/>
            <person name="Vaudin M."/>
            <person name="Iartchouk O."/>
            <person name="Epp A."/>
            <person name="Liu F."/>
            <person name="Wollam C."/>
            <person name="Allinger M."/>
            <person name="Doughty D."/>
            <person name="Scott C."/>
            <person name="Lappas C."/>
            <person name="Markelz B."/>
            <person name="Flanagan C."/>
            <person name="Crowell C."/>
            <person name="Gurson J."/>
            <person name="Lomo C."/>
            <person name="Sear C."/>
            <person name="Strub G."/>
            <person name="Cielo C."/>
            <person name="Slater S."/>
        </authorList>
    </citation>
    <scope>NUCLEOTIDE SEQUENCE [LARGE SCALE GENOMIC DNA]</scope>
    <source>
        <strain evidence="6">C58 / ATCC 33970</strain>
    </source>
</reference>
<dbReference type="PATRIC" id="fig|176299.10.peg.5154"/>
<keyword evidence="5" id="KW-0614">Plasmid</keyword>
<evidence type="ECO:0000313" key="5">
    <source>
        <dbReference type="EMBL" id="AAK90860.2"/>
    </source>
</evidence>
<dbReference type="Proteomes" id="UP000000813">
    <property type="component" value="Plasmid At"/>
</dbReference>
<reference evidence="5 6" key="1">
    <citation type="journal article" date="2001" name="Science">
        <title>The genome of the natural genetic engineer Agrobacterium tumefaciens C58.</title>
        <authorList>
            <person name="Wood D.W."/>
            <person name="Setubal J.C."/>
            <person name="Kaul R."/>
            <person name="Monks D.E."/>
            <person name="Kitajima J.P."/>
            <person name="Okura V.K."/>
            <person name="Zhou Y."/>
            <person name="Chen L."/>
            <person name="Wood G.E."/>
            <person name="Almeida N.F.Jr."/>
            <person name="Woo L."/>
            <person name="Chen Y."/>
            <person name="Paulsen I.T."/>
            <person name="Eisen J.A."/>
            <person name="Karp P.D."/>
            <person name="Bovee D.Sr."/>
            <person name="Chapman P."/>
            <person name="Clendenning J."/>
            <person name="Deatherage G."/>
            <person name="Gillet W."/>
            <person name="Grant C."/>
            <person name="Kutyavin T."/>
            <person name="Levy R."/>
            <person name="Li M.J."/>
            <person name="McClelland E."/>
            <person name="Palmieri A."/>
            <person name="Raymond C."/>
            <person name="Rouse G."/>
            <person name="Saenphimmachak C."/>
            <person name="Wu Z."/>
            <person name="Romero P."/>
            <person name="Gordon D."/>
            <person name="Zhang S."/>
            <person name="Yoo H."/>
            <person name="Tao Y."/>
            <person name="Biddle P."/>
            <person name="Jung M."/>
            <person name="Krespan W."/>
            <person name="Perry M."/>
            <person name="Gordon-Kamm B."/>
            <person name="Liao L."/>
            <person name="Kim S."/>
            <person name="Hendrick C."/>
            <person name="Zhao Z.Y."/>
            <person name="Dolan M."/>
            <person name="Chumley F."/>
            <person name="Tingey S.V."/>
            <person name="Tomb J.F."/>
            <person name="Gordon M.P."/>
            <person name="Olson M.V."/>
            <person name="Nester E.W."/>
        </authorList>
    </citation>
    <scope>NUCLEOTIDE SEQUENCE [LARGE SCALE GENOMIC DNA]</scope>
    <source>
        <strain evidence="6">C58 / ATCC 33970</strain>
    </source>
</reference>
<dbReference type="Gene3D" id="1.20.120.530">
    <property type="entry name" value="GntR ligand-binding domain-like"/>
    <property type="match status" value="1"/>
</dbReference>
<geneLocation type="plasmid" evidence="5 6">
    <name>At</name>
</geneLocation>
<keyword evidence="2" id="KW-0238">DNA-binding</keyword>
<protein>
    <submittedName>
        <fullName evidence="5">Transcriptional regulator, GntR family</fullName>
    </submittedName>
</protein>
<feature type="domain" description="HTH gntR-type" evidence="4">
    <location>
        <begin position="40"/>
        <end position="107"/>
    </location>
</feature>
<evidence type="ECO:0000256" key="1">
    <source>
        <dbReference type="ARBA" id="ARBA00023015"/>
    </source>
</evidence>
<organism evidence="5 6">
    <name type="scientific">Agrobacterium fabrum (strain C58 / ATCC 33970)</name>
    <name type="common">Agrobacterium tumefaciens (strain C58)</name>
    <dbReference type="NCBI Taxonomy" id="176299"/>
    <lineage>
        <taxon>Bacteria</taxon>
        <taxon>Pseudomonadati</taxon>
        <taxon>Pseudomonadota</taxon>
        <taxon>Alphaproteobacteria</taxon>
        <taxon>Hyphomicrobiales</taxon>
        <taxon>Rhizobiaceae</taxon>
        <taxon>Rhizobium/Agrobacterium group</taxon>
        <taxon>Agrobacterium</taxon>
        <taxon>Agrobacterium tumefaciens complex</taxon>
    </lineage>
</organism>
<dbReference type="GO" id="GO:0003700">
    <property type="term" value="F:DNA-binding transcription factor activity"/>
    <property type="evidence" value="ECO:0007669"/>
    <property type="project" value="InterPro"/>
</dbReference>
<dbReference type="SMART" id="SM00895">
    <property type="entry name" value="FCD"/>
    <property type="match status" value="1"/>
</dbReference>
<dbReference type="SMART" id="SM00345">
    <property type="entry name" value="HTH_GNTR"/>
    <property type="match status" value="2"/>
</dbReference>
<keyword evidence="3" id="KW-0804">Transcription</keyword>
<keyword evidence="1" id="KW-0805">Transcription regulation</keyword>
<dbReference type="CDD" id="cd07377">
    <property type="entry name" value="WHTH_GntR"/>
    <property type="match status" value="1"/>
</dbReference>
<dbReference type="EnsemblBacteria" id="AAK90860">
    <property type="protein sequence ID" value="AAK90860"/>
    <property type="gene ID" value="Atu5483"/>
</dbReference>